<dbReference type="GO" id="GO:0045944">
    <property type="term" value="P:positive regulation of transcription by RNA polymerase II"/>
    <property type="evidence" value="ECO:0007669"/>
    <property type="project" value="TreeGrafter"/>
</dbReference>
<keyword evidence="2" id="KW-0479">Metal-binding</keyword>
<gene>
    <name evidence="8" type="ORF">BD626DRAFT_547139</name>
</gene>
<evidence type="ECO:0000313" key="8">
    <source>
        <dbReference type="EMBL" id="TRM64763.1"/>
    </source>
</evidence>
<evidence type="ECO:0000256" key="6">
    <source>
        <dbReference type="PROSITE-ProRule" id="PRU00094"/>
    </source>
</evidence>
<evidence type="ECO:0000256" key="4">
    <source>
        <dbReference type="ARBA" id="ARBA00022833"/>
    </source>
</evidence>
<evidence type="ECO:0000256" key="1">
    <source>
        <dbReference type="ARBA" id="ARBA00004123"/>
    </source>
</evidence>
<dbReference type="PROSITE" id="PS50114">
    <property type="entry name" value="GATA_ZN_FINGER_2"/>
    <property type="match status" value="2"/>
</dbReference>
<dbReference type="SUPFAM" id="SSF57716">
    <property type="entry name" value="Glucocorticoid receptor-like (DNA-binding domain)"/>
    <property type="match status" value="2"/>
</dbReference>
<evidence type="ECO:0000313" key="9">
    <source>
        <dbReference type="Proteomes" id="UP000320762"/>
    </source>
</evidence>
<dbReference type="Pfam" id="PF00320">
    <property type="entry name" value="GATA"/>
    <property type="match status" value="2"/>
</dbReference>
<keyword evidence="9" id="KW-1185">Reference proteome</keyword>
<dbReference type="PANTHER" id="PTHR10071:SF281">
    <property type="entry name" value="BOX A-BINDING FACTOR-RELATED"/>
    <property type="match status" value="1"/>
</dbReference>
<keyword evidence="5" id="KW-0539">Nucleus</keyword>
<dbReference type="PRINTS" id="PR00619">
    <property type="entry name" value="GATAZNFINGER"/>
</dbReference>
<dbReference type="CDD" id="cd00202">
    <property type="entry name" value="ZnF_GATA"/>
    <property type="match status" value="2"/>
</dbReference>
<dbReference type="GO" id="GO:0005634">
    <property type="term" value="C:nucleus"/>
    <property type="evidence" value="ECO:0007669"/>
    <property type="project" value="UniProtKB-SubCell"/>
</dbReference>
<protein>
    <recommendedName>
        <fullName evidence="7">GATA-type domain-containing protein</fullName>
    </recommendedName>
</protein>
<reference evidence="8 9" key="1">
    <citation type="journal article" date="2019" name="New Phytol.">
        <title>Comparative genomics reveals unique wood-decay strategies and fruiting body development in the Schizophyllaceae.</title>
        <authorList>
            <person name="Almasi E."/>
            <person name="Sahu N."/>
            <person name="Krizsan K."/>
            <person name="Balint B."/>
            <person name="Kovacs G.M."/>
            <person name="Kiss B."/>
            <person name="Cseklye J."/>
            <person name="Drula E."/>
            <person name="Henrissat B."/>
            <person name="Nagy I."/>
            <person name="Chovatia M."/>
            <person name="Adam C."/>
            <person name="LaButti K."/>
            <person name="Lipzen A."/>
            <person name="Riley R."/>
            <person name="Grigoriev I.V."/>
            <person name="Nagy L.G."/>
        </authorList>
    </citation>
    <scope>NUCLEOTIDE SEQUENCE [LARGE SCALE GENOMIC DNA]</scope>
    <source>
        <strain evidence="8 9">NL-1724</strain>
    </source>
</reference>
<dbReference type="Gene3D" id="3.30.50.10">
    <property type="entry name" value="Erythroid Transcription Factor GATA-1, subunit A"/>
    <property type="match status" value="2"/>
</dbReference>
<keyword evidence="3 6" id="KW-0863">Zinc-finger</keyword>
<organism evidence="8 9">
    <name type="scientific">Schizophyllum amplum</name>
    <dbReference type="NCBI Taxonomy" id="97359"/>
    <lineage>
        <taxon>Eukaryota</taxon>
        <taxon>Fungi</taxon>
        <taxon>Dikarya</taxon>
        <taxon>Basidiomycota</taxon>
        <taxon>Agaricomycotina</taxon>
        <taxon>Agaricomycetes</taxon>
        <taxon>Agaricomycetidae</taxon>
        <taxon>Agaricales</taxon>
        <taxon>Schizophyllaceae</taxon>
        <taxon>Schizophyllum</taxon>
    </lineage>
</organism>
<feature type="domain" description="GATA-type" evidence="7">
    <location>
        <begin position="74"/>
        <end position="117"/>
    </location>
</feature>
<dbReference type="SMART" id="SM00401">
    <property type="entry name" value="ZnF_GATA"/>
    <property type="match status" value="2"/>
</dbReference>
<evidence type="ECO:0000256" key="2">
    <source>
        <dbReference type="ARBA" id="ARBA00022723"/>
    </source>
</evidence>
<feature type="domain" description="GATA-type" evidence="7">
    <location>
        <begin position="134"/>
        <end position="187"/>
    </location>
</feature>
<evidence type="ECO:0000256" key="5">
    <source>
        <dbReference type="ARBA" id="ARBA00023242"/>
    </source>
</evidence>
<dbReference type="STRING" id="97359.A0A550CJ12"/>
<comment type="caution">
    <text evidence="8">The sequence shown here is derived from an EMBL/GenBank/DDBJ whole genome shotgun (WGS) entry which is preliminary data.</text>
</comment>
<dbReference type="InterPro" id="IPR000679">
    <property type="entry name" value="Znf_GATA"/>
</dbReference>
<dbReference type="EMBL" id="VDMD01000006">
    <property type="protein sequence ID" value="TRM64763.1"/>
    <property type="molecule type" value="Genomic_DNA"/>
</dbReference>
<dbReference type="AlphaFoldDB" id="A0A550CJ12"/>
<evidence type="ECO:0000256" key="3">
    <source>
        <dbReference type="ARBA" id="ARBA00022771"/>
    </source>
</evidence>
<dbReference type="InterPro" id="IPR013088">
    <property type="entry name" value="Znf_NHR/GATA"/>
</dbReference>
<dbReference type="PROSITE" id="PS00344">
    <property type="entry name" value="GATA_ZN_FINGER_1"/>
    <property type="match status" value="1"/>
</dbReference>
<dbReference type="GO" id="GO:0000981">
    <property type="term" value="F:DNA-binding transcription factor activity, RNA polymerase II-specific"/>
    <property type="evidence" value="ECO:0007669"/>
    <property type="project" value="TreeGrafter"/>
</dbReference>
<evidence type="ECO:0000259" key="7">
    <source>
        <dbReference type="PROSITE" id="PS50114"/>
    </source>
</evidence>
<proteinExistence type="predicted"/>
<dbReference type="InterPro" id="IPR039355">
    <property type="entry name" value="Transcription_factor_GATA"/>
</dbReference>
<keyword evidence="4" id="KW-0862">Zinc</keyword>
<dbReference type="Proteomes" id="UP000320762">
    <property type="component" value="Unassembled WGS sequence"/>
</dbReference>
<accession>A0A550CJ12</accession>
<dbReference type="OrthoDB" id="515401at2759"/>
<dbReference type="GO" id="GO:0045165">
    <property type="term" value="P:cell fate commitment"/>
    <property type="evidence" value="ECO:0007669"/>
    <property type="project" value="TreeGrafter"/>
</dbReference>
<dbReference type="PANTHER" id="PTHR10071">
    <property type="entry name" value="TRANSCRIPTION FACTOR GATA FAMILY MEMBER"/>
    <property type="match status" value="1"/>
</dbReference>
<name>A0A550CJ12_9AGAR</name>
<comment type="subcellular location">
    <subcellularLocation>
        <location evidence="1">Nucleus</location>
    </subcellularLocation>
</comment>
<dbReference type="GO" id="GO:0000978">
    <property type="term" value="F:RNA polymerase II cis-regulatory region sequence-specific DNA binding"/>
    <property type="evidence" value="ECO:0007669"/>
    <property type="project" value="TreeGrafter"/>
</dbReference>
<sequence>MPVYGSGPSFHPVAPTTFHQQYPAVDYSPSIQDLEEFLNDPNLWTPPTASASYPAYHSGGSSLPASVPASSPPTPPEKVCWHCRTRTTPLWRRDQRVSGLLCNACGLYLTQRGKLRPRELIDADDDTDVVREANYTGPECSHCHTRTTSVWRRNKVGDQVCNACGVYERLKGKERPLSLRRDKIRPRNTGND</sequence>
<dbReference type="GO" id="GO:0008270">
    <property type="term" value="F:zinc ion binding"/>
    <property type="evidence" value="ECO:0007669"/>
    <property type="project" value="UniProtKB-KW"/>
</dbReference>
<dbReference type="GO" id="GO:0000122">
    <property type="term" value="P:negative regulation of transcription by RNA polymerase II"/>
    <property type="evidence" value="ECO:0007669"/>
    <property type="project" value="TreeGrafter"/>
</dbReference>